<dbReference type="Gene3D" id="3.40.1620.10">
    <property type="entry name" value="YefM-like domain"/>
    <property type="match status" value="1"/>
</dbReference>
<proteinExistence type="inferred from homology"/>
<organism evidence="3 4">
    <name type="scientific">Rugamonas fusca</name>
    <dbReference type="NCBI Taxonomy" id="2758568"/>
    <lineage>
        <taxon>Bacteria</taxon>
        <taxon>Pseudomonadati</taxon>
        <taxon>Pseudomonadota</taxon>
        <taxon>Betaproteobacteria</taxon>
        <taxon>Burkholderiales</taxon>
        <taxon>Oxalobacteraceae</taxon>
        <taxon>Telluria group</taxon>
        <taxon>Rugamonas</taxon>
    </lineage>
</organism>
<keyword evidence="4" id="KW-1185">Reference proteome</keyword>
<dbReference type="SUPFAM" id="SSF143120">
    <property type="entry name" value="YefM-like"/>
    <property type="match status" value="1"/>
</dbReference>
<reference evidence="3 4" key="1">
    <citation type="submission" date="2020-07" db="EMBL/GenBank/DDBJ databases">
        <title>Novel species isolated from subtropical streams in China.</title>
        <authorList>
            <person name="Lu H."/>
        </authorList>
    </citation>
    <scope>NUCLEOTIDE SEQUENCE [LARGE SCALE GENOMIC DNA]</scope>
    <source>
        <strain evidence="3 4">FT3S</strain>
    </source>
</reference>
<comment type="similarity">
    <text evidence="1 2">Belongs to the phD/YefM antitoxin family.</text>
</comment>
<name>A0A7W2ELW7_9BURK</name>
<protein>
    <recommendedName>
        <fullName evidence="2">Antitoxin</fullName>
    </recommendedName>
</protein>
<comment type="function">
    <text evidence="2">Antitoxin component of a type II toxin-antitoxin (TA) system.</text>
</comment>
<dbReference type="Proteomes" id="UP000566711">
    <property type="component" value="Unassembled WGS sequence"/>
</dbReference>
<dbReference type="Pfam" id="PF02604">
    <property type="entry name" value="PhdYeFM_antitox"/>
    <property type="match status" value="1"/>
</dbReference>
<dbReference type="RefSeq" id="WP_182220462.1">
    <property type="nucleotide sequence ID" value="NZ_JACEZS010000028.1"/>
</dbReference>
<dbReference type="InterPro" id="IPR036165">
    <property type="entry name" value="YefM-like_sf"/>
</dbReference>
<dbReference type="InterPro" id="IPR006442">
    <property type="entry name" value="Antitoxin_Phd/YefM"/>
</dbReference>
<gene>
    <name evidence="3" type="ORF">H3H36_23340</name>
</gene>
<evidence type="ECO:0000256" key="2">
    <source>
        <dbReference type="RuleBase" id="RU362080"/>
    </source>
</evidence>
<dbReference type="EMBL" id="JACEZS010000028">
    <property type="protein sequence ID" value="MBA5608288.1"/>
    <property type="molecule type" value="Genomic_DNA"/>
</dbReference>
<dbReference type="AlphaFoldDB" id="A0A7W2ELW7"/>
<dbReference type="NCBIfam" id="TIGR01552">
    <property type="entry name" value="phd_fam"/>
    <property type="match status" value="1"/>
</dbReference>
<evidence type="ECO:0000313" key="4">
    <source>
        <dbReference type="Proteomes" id="UP000566711"/>
    </source>
</evidence>
<comment type="caution">
    <text evidence="3">The sequence shown here is derived from an EMBL/GenBank/DDBJ whole genome shotgun (WGS) entry which is preliminary data.</text>
</comment>
<evidence type="ECO:0000256" key="1">
    <source>
        <dbReference type="ARBA" id="ARBA00009981"/>
    </source>
</evidence>
<sequence length="95" mass="10577">MNFSNIQPISYLKTNTSDVVKQVLETRDPVAITVNGRVQAIVQDPVSYQKTQDQIAMLRILALGRKQVEEGKIIDHEDVVALLNAEDDDGRSAIK</sequence>
<accession>A0A7W2ELW7</accession>
<evidence type="ECO:0000313" key="3">
    <source>
        <dbReference type="EMBL" id="MBA5608288.1"/>
    </source>
</evidence>